<reference evidence="3" key="2">
    <citation type="submission" date="2020-09" db="EMBL/GenBank/DDBJ databases">
        <authorList>
            <person name="Sun Q."/>
            <person name="Zhou Y."/>
        </authorList>
    </citation>
    <scope>NUCLEOTIDE SEQUENCE</scope>
    <source>
        <strain evidence="3">CGMCC 4.3508</strain>
    </source>
</reference>
<reference evidence="3" key="1">
    <citation type="journal article" date="2014" name="Int. J. Syst. Evol. Microbiol.">
        <title>Complete genome sequence of Corynebacterium casei LMG S-19264T (=DSM 44701T), isolated from a smear-ripened cheese.</title>
        <authorList>
            <consortium name="US DOE Joint Genome Institute (JGI-PGF)"/>
            <person name="Walter F."/>
            <person name="Albersmeier A."/>
            <person name="Kalinowski J."/>
            <person name="Ruckert C."/>
        </authorList>
    </citation>
    <scope>NUCLEOTIDE SEQUENCE</scope>
    <source>
        <strain evidence="3">CGMCC 4.3508</strain>
    </source>
</reference>
<dbReference type="InterPro" id="IPR000387">
    <property type="entry name" value="Tyr_Pase_dom"/>
</dbReference>
<evidence type="ECO:0000313" key="4">
    <source>
        <dbReference type="Proteomes" id="UP000638263"/>
    </source>
</evidence>
<keyword evidence="4" id="KW-1185">Reference proteome</keyword>
<evidence type="ECO:0000259" key="2">
    <source>
        <dbReference type="PROSITE" id="PS50056"/>
    </source>
</evidence>
<protein>
    <submittedName>
        <fullName evidence="3">Protein-tyrosine-phosphatase</fullName>
    </submittedName>
</protein>
<comment type="caution">
    <text evidence="3">The sequence shown here is derived from an EMBL/GenBank/DDBJ whole genome shotgun (WGS) entry which is preliminary data.</text>
</comment>
<organism evidence="3 4">
    <name type="scientific">Nocardia jinanensis</name>
    <dbReference type="NCBI Taxonomy" id="382504"/>
    <lineage>
        <taxon>Bacteria</taxon>
        <taxon>Bacillati</taxon>
        <taxon>Actinomycetota</taxon>
        <taxon>Actinomycetes</taxon>
        <taxon>Mycobacteriales</taxon>
        <taxon>Nocardiaceae</taxon>
        <taxon>Nocardia</taxon>
    </lineage>
</organism>
<dbReference type="InterPro" id="IPR026893">
    <property type="entry name" value="Tyr/Ser_Pase_IphP-type"/>
</dbReference>
<dbReference type="AlphaFoldDB" id="A0A917RKW0"/>
<proteinExistence type="inferred from homology"/>
<comment type="similarity">
    <text evidence="1">Belongs to the protein-tyrosine phosphatase family.</text>
</comment>
<dbReference type="Proteomes" id="UP000638263">
    <property type="component" value="Unassembled WGS sequence"/>
</dbReference>
<dbReference type="PROSITE" id="PS50056">
    <property type="entry name" value="TYR_PHOSPHATASE_2"/>
    <property type="match status" value="1"/>
</dbReference>
<name>A0A917RKW0_9NOCA</name>
<dbReference type="InterPro" id="IPR029021">
    <property type="entry name" value="Prot-tyrosine_phosphatase-like"/>
</dbReference>
<dbReference type="Pfam" id="PF13350">
    <property type="entry name" value="Y_phosphatase3"/>
    <property type="match status" value="1"/>
</dbReference>
<dbReference type="InterPro" id="IPR016130">
    <property type="entry name" value="Tyr_Pase_AS"/>
</dbReference>
<sequence>MTPGLRGESDAPTPQLVNFRDIGGLPLRNAGAVRAGVLYRSDAPMPGDRTPSGVAIWPPTTVIDLRSRAELAQEHPLVRMGAAVHRFPLLDRLTESGAERAEPRLAQVYRRIVSGIGEVAGPLLGVLGRAPGPVLIHCTGGKDRTGVLVAVILGLLGVEAESIRADYRRSAVAMPALLERHRHGGNRYRPDVLGVPDSAIDVVFSTIGAEPAEVEAWLRGHGASPGDIAAVRTGLTADAGDVR</sequence>
<dbReference type="Gene3D" id="3.90.190.10">
    <property type="entry name" value="Protein tyrosine phosphatase superfamily"/>
    <property type="match status" value="1"/>
</dbReference>
<dbReference type="PROSITE" id="PS00383">
    <property type="entry name" value="TYR_PHOSPHATASE_1"/>
    <property type="match status" value="1"/>
</dbReference>
<evidence type="ECO:0000256" key="1">
    <source>
        <dbReference type="ARBA" id="ARBA00009580"/>
    </source>
</evidence>
<feature type="domain" description="Tyrosine specific protein phosphatases" evidence="2">
    <location>
        <begin position="110"/>
        <end position="182"/>
    </location>
</feature>
<dbReference type="SUPFAM" id="SSF52799">
    <property type="entry name" value="(Phosphotyrosine protein) phosphatases II"/>
    <property type="match status" value="1"/>
</dbReference>
<dbReference type="PANTHER" id="PTHR31126">
    <property type="entry name" value="TYROSINE-PROTEIN PHOSPHATASE"/>
    <property type="match status" value="1"/>
</dbReference>
<dbReference type="GO" id="GO:0004721">
    <property type="term" value="F:phosphoprotein phosphatase activity"/>
    <property type="evidence" value="ECO:0007669"/>
    <property type="project" value="InterPro"/>
</dbReference>
<dbReference type="PANTHER" id="PTHR31126:SF1">
    <property type="entry name" value="TYROSINE SPECIFIC PROTEIN PHOSPHATASES DOMAIN-CONTAINING PROTEIN"/>
    <property type="match status" value="1"/>
</dbReference>
<evidence type="ECO:0000313" key="3">
    <source>
        <dbReference type="EMBL" id="GGL13365.1"/>
    </source>
</evidence>
<dbReference type="EMBL" id="BMMH01000005">
    <property type="protein sequence ID" value="GGL13365.1"/>
    <property type="molecule type" value="Genomic_DNA"/>
</dbReference>
<dbReference type="RefSeq" id="WP_063916264.1">
    <property type="nucleotide sequence ID" value="NZ_BMMH01000005.1"/>
</dbReference>
<gene>
    <name evidence="3" type="ORF">GCM10011588_29720</name>
</gene>
<accession>A0A917RKW0</accession>